<dbReference type="SUPFAM" id="SSF56112">
    <property type="entry name" value="Protein kinase-like (PK-like)"/>
    <property type="match status" value="1"/>
</dbReference>
<feature type="region of interest" description="Disordered" evidence="6">
    <location>
        <begin position="416"/>
        <end position="467"/>
    </location>
</feature>
<dbReference type="PANTHER" id="PTHR43289">
    <property type="entry name" value="MITOGEN-ACTIVATED PROTEIN KINASE KINASE KINASE 20-RELATED"/>
    <property type="match status" value="1"/>
</dbReference>
<evidence type="ECO:0000256" key="2">
    <source>
        <dbReference type="ARBA" id="ARBA00022741"/>
    </source>
</evidence>
<evidence type="ECO:0000256" key="6">
    <source>
        <dbReference type="SAM" id="MobiDB-lite"/>
    </source>
</evidence>
<dbReference type="CDD" id="cd14014">
    <property type="entry name" value="STKc_PknB_like"/>
    <property type="match status" value="1"/>
</dbReference>
<dbReference type="GO" id="GO:0004674">
    <property type="term" value="F:protein serine/threonine kinase activity"/>
    <property type="evidence" value="ECO:0007669"/>
    <property type="project" value="UniProtKB-EC"/>
</dbReference>
<evidence type="ECO:0000256" key="1">
    <source>
        <dbReference type="ARBA" id="ARBA00022679"/>
    </source>
</evidence>
<feature type="domain" description="Protein kinase" evidence="7">
    <location>
        <begin position="27"/>
        <end position="278"/>
    </location>
</feature>
<dbReference type="SMART" id="SM00220">
    <property type="entry name" value="S_TKc"/>
    <property type="match status" value="1"/>
</dbReference>
<dbReference type="RefSeq" id="WP_160823047.1">
    <property type="nucleotide sequence ID" value="NZ_JBHSXE010000001.1"/>
</dbReference>
<name>A0ABW2CRG0_9ACTN</name>
<organism evidence="8 9">
    <name type="scientific">Actinomadura yumaensis</name>
    <dbReference type="NCBI Taxonomy" id="111807"/>
    <lineage>
        <taxon>Bacteria</taxon>
        <taxon>Bacillati</taxon>
        <taxon>Actinomycetota</taxon>
        <taxon>Actinomycetes</taxon>
        <taxon>Streptosporangiales</taxon>
        <taxon>Thermomonosporaceae</taxon>
        <taxon>Actinomadura</taxon>
    </lineage>
</organism>
<keyword evidence="9" id="KW-1185">Reference proteome</keyword>
<dbReference type="Gene3D" id="3.30.200.20">
    <property type="entry name" value="Phosphorylase Kinase, domain 1"/>
    <property type="match status" value="1"/>
</dbReference>
<evidence type="ECO:0000259" key="7">
    <source>
        <dbReference type="PROSITE" id="PS50011"/>
    </source>
</evidence>
<protein>
    <submittedName>
        <fullName evidence="8">Serine/threonine-protein kinase</fullName>
        <ecNumber evidence="8">2.7.11.1</ecNumber>
    </submittedName>
</protein>
<evidence type="ECO:0000256" key="5">
    <source>
        <dbReference type="PROSITE-ProRule" id="PRU10141"/>
    </source>
</evidence>
<evidence type="ECO:0000313" key="8">
    <source>
        <dbReference type="EMBL" id="MFC6883900.1"/>
    </source>
</evidence>
<dbReference type="PROSITE" id="PS00107">
    <property type="entry name" value="PROTEIN_KINASE_ATP"/>
    <property type="match status" value="1"/>
</dbReference>
<dbReference type="Pfam" id="PF00069">
    <property type="entry name" value="Pkinase"/>
    <property type="match status" value="1"/>
</dbReference>
<keyword evidence="4 5" id="KW-0067">ATP-binding</keyword>
<dbReference type="InterPro" id="IPR017441">
    <property type="entry name" value="Protein_kinase_ATP_BS"/>
</dbReference>
<evidence type="ECO:0000256" key="3">
    <source>
        <dbReference type="ARBA" id="ARBA00022777"/>
    </source>
</evidence>
<dbReference type="EC" id="2.7.11.1" evidence="8"/>
<dbReference type="PROSITE" id="PS00108">
    <property type="entry name" value="PROTEIN_KINASE_ST"/>
    <property type="match status" value="1"/>
</dbReference>
<dbReference type="EMBL" id="JBHSXS010000022">
    <property type="protein sequence ID" value="MFC6883900.1"/>
    <property type="molecule type" value="Genomic_DNA"/>
</dbReference>
<dbReference type="InterPro" id="IPR000719">
    <property type="entry name" value="Prot_kinase_dom"/>
</dbReference>
<dbReference type="Proteomes" id="UP001596380">
    <property type="component" value="Unassembled WGS sequence"/>
</dbReference>
<feature type="region of interest" description="Disordered" evidence="6">
    <location>
        <begin position="304"/>
        <end position="367"/>
    </location>
</feature>
<proteinExistence type="predicted"/>
<evidence type="ECO:0000256" key="4">
    <source>
        <dbReference type="ARBA" id="ARBA00022840"/>
    </source>
</evidence>
<dbReference type="Gene3D" id="1.10.510.10">
    <property type="entry name" value="Transferase(Phosphotransferase) domain 1"/>
    <property type="match status" value="1"/>
</dbReference>
<keyword evidence="1 8" id="KW-0808">Transferase</keyword>
<sequence length="467" mass="48022">MFGNETDSPADDVRQLDARDPTAVGGYPLLGRIGAGGMGTVYLGRDPRTGGRVAVKTIHAHLAGDPAYLARFRDEAVLAARVASFCTARVLAQGEEDGRPYIVSEYVGGVSLHHRVIAGGPMPPAELHGVAVSTASALAAIHCAGLIHRDLKPANVMLTLSGCRVIDFGIARTQDSPGSFVSSGAVLGTPGWMPPEVVTGGAAAPASDVFAWGCLVAYAGTGRLPFGDGAASAVALRVMSDEPDLTGLPDALLPSVRAALSKRPEDRPTAPDLLLALVRQAAPHTEPPASAAATAAAPAEPFAAAGVPGQRPAAPESPLPDDSGESTAAWVPPPSLAPTGRPEGDRGTGPAEGSHAAVPRRPNGARTRVLEATRRAARVRRNGRAGPRTTATVGAAASVALVFGLIFGMGGDTRTPAPQAGAATGERSAPARQRQPMPQIRQAGLLRPHKLHTDHRAKTDKAKRHRR</sequence>
<dbReference type="InterPro" id="IPR011009">
    <property type="entry name" value="Kinase-like_dom_sf"/>
</dbReference>
<evidence type="ECO:0000313" key="9">
    <source>
        <dbReference type="Proteomes" id="UP001596380"/>
    </source>
</evidence>
<dbReference type="InterPro" id="IPR008271">
    <property type="entry name" value="Ser/Thr_kinase_AS"/>
</dbReference>
<accession>A0ABW2CRG0</accession>
<feature type="binding site" evidence="5">
    <location>
        <position position="56"/>
    </location>
    <ligand>
        <name>ATP</name>
        <dbReference type="ChEBI" id="CHEBI:30616"/>
    </ligand>
</feature>
<keyword evidence="2 5" id="KW-0547">Nucleotide-binding</keyword>
<keyword evidence="3 8" id="KW-0418">Kinase</keyword>
<gene>
    <name evidence="8" type="ORF">ACFQKB_29365</name>
</gene>
<dbReference type="PROSITE" id="PS50011">
    <property type="entry name" value="PROTEIN_KINASE_DOM"/>
    <property type="match status" value="1"/>
</dbReference>
<reference evidence="9" key="1">
    <citation type="journal article" date="2019" name="Int. J. Syst. Evol. Microbiol.">
        <title>The Global Catalogue of Microorganisms (GCM) 10K type strain sequencing project: providing services to taxonomists for standard genome sequencing and annotation.</title>
        <authorList>
            <consortium name="The Broad Institute Genomics Platform"/>
            <consortium name="The Broad Institute Genome Sequencing Center for Infectious Disease"/>
            <person name="Wu L."/>
            <person name="Ma J."/>
        </authorList>
    </citation>
    <scope>NUCLEOTIDE SEQUENCE [LARGE SCALE GENOMIC DNA]</scope>
    <source>
        <strain evidence="9">JCM 3369</strain>
    </source>
</reference>
<comment type="caution">
    <text evidence="8">The sequence shown here is derived from an EMBL/GenBank/DDBJ whole genome shotgun (WGS) entry which is preliminary data.</text>
</comment>
<dbReference type="PANTHER" id="PTHR43289:SF34">
    <property type="entry name" value="SERINE_THREONINE-PROTEIN KINASE YBDM-RELATED"/>
    <property type="match status" value="1"/>
</dbReference>